<sequence>MVTGFAPGDLVRARDREWVVLPFPRPDVIALRPLSGGENDKVVLDPRLETVPIEPARFDLPADAVVTVQAKAALLADAMRLTLRRGAGPFRSAAQLAFEPRTYQLVPLLMALRLRVPRLLIADDVGIGKTIEAGLILRELMDRGEVDSFSVLCPPHLVEQWVNELKERFGIDAVAVTSGSASRLERGLPLAQTLFSAYPFTVVSLDYIKAEKRREGFARACPDFVIVDEAHACVGTHQGRQQRFELLAGLVQNPDRRMILLTATPHSGDEEAFGRLLSLIDPSFASLNFDDARYRERLARHFVQRRRIDLVSGDWHEDRAFPKHETTEFPYRLSEIHRAFQEAVLDYCFGVVSQAGPEKHARRLAFFGTLALMRCVGSSPAAALSALEKRVSNESSRLEPQIYDDDGDDEDAVDVEPGTTFDADPHLLALVETARKLRSEPDPKLSALINALTPLIKKGANPVIFCRYVATAEHVRDGLRKAFPKLVVESVTGLLTPDERRDRVSDMIAADETQSSQRILVATDCLSEGINLQQLFDTVVHYDLSWNPTRHQQREGRVDRFGQPADLVRSIMMFSPDSAVDGAVLDVILRKAEEIRKATGVTVPLPEERGPVTDALMAAMMLRQGPADQLPLDFRQSALDLGDSVKVMEARWRDVAENEKKSRARFAQNVMKPQEVAPEWAKAETLLGSPQEARFFVERTMTRFGVPLEPRKTMLLAHVNALSPALRERLKEHELEGSVRLAVAEPAPSGSTLLTRAHPLTATLAEALVEASLDRNSLPELGVGRVGAWPTSAVQRPTRLVLLRLRFKLTIHARKEKLLLAEEAAIIGIQGNQIVAEGEAARSWLNTEATADLAEVARDRFIAKAREELPDLLAGPIANFVSLRAQELMQDHNRLRTASGSASRVTVEPVLPPDVIGLFVMMPGEN</sequence>
<dbReference type="GO" id="GO:0005524">
    <property type="term" value="F:ATP binding"/>
    <property type="evidence" value="ECO:0007669"/>
    <property type="project" value="UniProtKB-KW"/>
</dbReference>
<proteinExistence type="predicted"/>
<evidence type="ECO:0000256" key="4">
    <source>
        <dbReference type="ARBA" id="ARBA00022840"/>
    </source>
</evidence>
<dbReference type="STRING" id="1076596.A0U91_10045"/>
<feature type="domain" description="Helicase C-terminal" evidence="6">
    <location>
        <begin position="448"/>
        <end position="611"/>
    </location>
</feature>
<keyword evidence="4" id="KW-0067">ATP-binding</keyword>
<gene>
    <name evidence="7" type="ORF">A0U91_10045</name>
</gene>
<dbReference type="InterPro" id="IPR014001">
    <property type="entry name" value="Helicase_ATP-bd"/>
</dbReference>
<evidence type="ECO:0000256" key="2">
    <source>
        <dbReference type="ARBA" id="ARBA00022801"/>
    </source>
</evidence>
<dbReference type="Gene3D" id="3.40.50.10810">
    <property type="entry name" value="Tandem AAA-ATPase domain"/>
    <property type="match status" value="1"/>
</dbReference>
<dbReference type="Gene3D" id="3.40.50.300">
    <property type="entry name" value="P-loop containing nucleotide triphosphate hydrolases"/>
    <property type="match status" value="1"/>
</dbReference>
<keyword evidence="1" id="KW-0547">Nucleotide-binding</keyword>
<dbReference type="EMBL" id="CP014687">
    <property type="protein sequence ID" value="AQT05170.1"/>
    <property type="molecule type" value="Genomic_DNA"/>
</dbReference>
<keyword evidence="3 7" id="KW-0347">Helicase</keyword>
<evidence type="ECO:0000313" key="7">
    <source>
        <dbReference type="EMBL" id="AQT05170.1"/>
    </source>
</evidence>
<dbReference type="InterPro" id="IPR049730">
    <property type="entry name" value="SNF2/RAD54-like_C"/>
</dbReference>
<evidence type="ECO:0000256" key="3">
    <source>
        <dbReference type="ARBA" id="ARBA00022806"/>
    </source>
</evidence>
<dbReference type="InterPro" id="IPR027417">
    <property type="entry name" value="P-loop_NTPase"/>
</dbReference>
<reference evidence="7 8" key="1">
    <citation type="submission" date="2016-03" db="EMBL/GenBank/DDBJ databases">
        <title>Acetic acid bacteria sequencing.</title>
        <authorList>
            <person name="Brandt J."/>
            <person name="Jakob F."/>
            <person name="Vogel R.F."/>
        </authorList>
    </citation>
    <scope>NUCLEOTIDE SEQUENCE [LARGE SCALE GENOMIC DNA]</scope>
    <source>
        <strain evidence="7 8">TMW2.1084</strain>
    </source>
</reference>
<feature type="domain" description="Helicase ATP-binding" evidence="5">
    <location>
        <begin position="110"/>
        <end position="283"/>
    </location>
</feature>
<dbReference type="PANTHER" id="PTHR45766:SF6">
    <property type="entry name" value="SWI_SNF-RELATED MATRIX-ASSOCIATED ACTIN-DEPENDENT REGULATOR OF CHROMATIN SUBFAMILY A-LIKE PROTEIN 1"/>
    <property type="match status" value="1"/>
</dbReference>
<evidence type="ECO:0000313" key="8">
    <source>
        <dbReference type="Proteomes" id="UP000189055"/>
    </source>
</evidence>
<dbReference type="InterPro" id="IPR000330">
    <property type="entry name" value="SNF2_N"/>
</dbReference>
<evidence type="ECO:0000259" key="5">
    <source>
        <dbReference type="PROSITE" id="PS51192"/>
    </source>
</evidence>
<dbReference type="GO" id="GO:0016787">
    <property type="term" value="F:hydrolase activity"/>
    <property type="evidence" value="ECO:0007669"/>
    <property type="project" value="UniProtKB-KW"/>
</dbReference>
<dbReference type="Pfam" id="PF00271">
    <property type="entry name" value="Helicase_C"/>
    <property type="match status" value="1"/>
</dbReference>
<dbReference type="SUPFAM" id="SSF52540">
    <property type="entry name" value="P-loop containing nucleoside triphosphate hydrolases"/>
    <property type="match status" value="1"/>
</dbReference>
<dbReference type="InterPro" id="IPR038718">
    <property type="entry name" value="SNF2-like_sf"/>
</dbReference>
<dbReference type="CDD" id="cd18793">
    <property type="entry name" value="SF2_C_SNF"/>
    <property type="match status" value="1"/>
</dbReference>
<dbReference type="InterPro" id="IPR057342">
    <property type="entry name" value="DEXDc_RapA"/>
</dbReference>
<dbReference type="AlphaFoldDB" id="A0A1U9LFV6"/>
<dbReference type="PROSITE" id="PS51194">
    <property type="entry name" value="HELICASE_CTER"/>
    <property type="match status" value="1"/>
</dbReference>
<dbReference type="Proteomes" id="UP000189055">
    <property type="component" value="Chromosome"/>
</dbReference>
<protein>
    <submittedName>
        <fullName evidence="7">Helicase</fullName>
    </submittedName>
</protein>
<dbReference type="Pfam" id="PF00176">
    <property type="entry name" value="SNF2-rel_dom"/>
    <property type="match status" value="1"/>
</dbReference>
<name>A0A1U9LFV6_9PROT</name>
<evidence type="ECO:0000256" key="1">
    <source>
        <dbReference type="ARBA" id="ARBA00022741"/>
    </source>
</evidence>
<dbReference type="PROSITE" id="PS51192">
    <property type="entry name" value="HELICASE_ATP_BIND_1"/>
    <property type="match status" value="1"/>
</dbReference>
<keyword evidence="2" id="KW-0378">Hydrolase</keyword>
<dbReference type="PANTHER" id="PTHR45766">
    <property type="entry name" value="DNA ANNEALING HELICASE AND ENDONUCLEASE ZRANB3 FAMILY MEMBER"/>
    <property type="match status" value="1"/>
</dbReference>
<dbReference type="RefSeq" id="WP_077930957.1">
    <property type="nucleotide sequence ID" value="NZ_CP014687.1"/>
</dbReference>
<dbReference type="SMART" id="SM00487">
    <property type="entry name" value="DEXDc"/>
    <property type="match status" value="1"/>
</dbReference>
<evidence type="ECO:0000259" key="6">
    <source>
        <dbReference type="PROSITE" id="PS51194"/>
    </source>
</evidence>
<dbReference type="GO" id="GO:0004386">
    <property type="term" value="F:helicase activity"/>
    <property type="evidence" value="ECO:0007669"/>
    <property type="project" value="UniProtKB-KW"/>
</dbReference>
<dbReference type="CDD" id="cd18011">
    <property type="entry name" value="DEXDc_RapA"/>
    <property type="match status" value="1"/>
</dbReference>
<accession>A0A1U9LFV6</accession>
<dbReference type="InterPro" id="IPR001650">
    <property type="entry name" value="Helicase_C-like"/>
</dbReference>
<dbReference type="KEGG" id="aper:A0U91_10045"/>
<organism evidence="7 8">
    <name type="scientific">Acetobacter persici</name>
    <dbReference type="NCBI Taxonomy" id="1076596"/>
    <lineage>
        <taxon>Bacteria</taxon>
        <taxon>Pseudomonadati</taxon>
        <taxon>Pseudomonadota</taxon>
        <taxon>Alphaproteobacteria</taxon>
        <taxon>Acetobacterales</taxon>
        <taxon>Acetobacteraceae</taxon>
        <taxon>Acetobacter</taxon>
    </lineage>
</organism>
<dbReference type="SMART" id="SM00490">
    <property type="entry name" value="HELICc"/>
    <property type="match status" value="1"/>
</dbReference>